<feature type="transmembrane region" description="Helical" evidence="1">
    <location>
        <begin position="311"/>
        <end position="332"/>
    </location>
</feature>
<protein>
    <submittedName>
        <fullName evidence="2">Uncharacterized protein</fullName>
    </submittedName>
</protein>
<keyword evidence="3" id="KW-1185">Reference proteome</keyword>
<comment type="caution">
    <text evidence="2">The sequence shown here is derived from an EMBL/GenBank/DDBJ whole genome shotgun (WGS) entry which is preliminary data.</text>
</comment>
<keyword evidence="1" id="KW-0472">Membrane</keyword>
<feature type="transmembrane region" description="Helical" evidence="1">
    <location>
        <begin position="1158"/>
        <end position="1183"/>
    </location>
</feature>
<feature type="transmembrane region" description="Helical" evidence="1">
    <location>
        <begin position="213"/>
        <end position="233"/>
    </location>
</feature>
<evidence type="ECO:0000313" key="2">
    <source>
        <dbReference type="EMBL" id="KAH9424949.1"/>
    </source>
</evidence>
<feature type="transmembrane region" description="Helical" evidence="1">
    <location>
        <begin position="1054"/>
        <end position="1073"/>
    </location>
</feature>
<feature type="transmembrane region" description="Helical" evidence="1">
    <location>
        <begin position="89"/>
        <end position="109"/>
    </location>
</feature>
<accession>A0ABQ8JQV1</accession>
<evidence type="ECO:0000313" key="3">
    <source>
        <dbReference type="Proteomes" id="UP000887458"/>
    </source>
</evidence>
<feature type="transmembrane region" description="Helical" evidence="1">
    <location>
        <begin position="344"/>
        <end position="373"/>
    </location>
</feature>
<keyword evidence="1" id="KW-1133">Transmembrane helix</keyword>
<feature type="transmembrane region" description="Helical" evidence="1">
    <location>
        <begin position="49"/>
        <end position="69"/>
    </location>
</feature>
<proteinExistence type="predicted"/>
<feature type="transmembrane region" description="Helical" evidence="1">
    <location>
        <begin position="575"/>
        <end position="596"/>
    </location>
</feature>
<gene>
    <name evidence="2" type="ORF">DERP_009172</name>
</gene>
<reference evidence="2 3" key="1">
    <citation type="journal article" date="2018" name="J. Allergy Clin. Immunol.">
        <title>High-quality assembly of Dermatophagoides pteronyssinus genome and transcriptome reveals a wide range of novel allergens.</title>
        <authorList>
            <person name="Liu X.Y."/>
            <person name="Yang K.Y."/>
            <person name="Wang M.Q."/>
            <person name="Kwok J.S."/>
            <person name="Zeng X."/>
            <person name="Yang Z."/>
            <person name="Xiao X.J."/>
            <person name="Lau C.P."/>
            <person name="Li Y."/>
            <person name="Huang Z.M."/>
            <person name="Ba J.G."/>
            <person name="Yim A.K."/>
            <person name="Ouyang C.Y."/>
            <person name="Ngai S.M."/>
            <person name="Chan T.F."/>
            <person name="Leung E.L."/>
            <person name="Liu L."/>
            <person name="Liu Z.G."/>
            <person name="Tsui S.K."/>
        </authorList>
    </citation>
    <scope>NUCLEOTIDE SEQUENCE [LARGE SCALE GENOMIC DNA]</scope>
    <source>
        <strain evidence="2">Derp</strain>
    </source>
</reference>
<dbReference type="EMBL" id="NJHN03000024">
    <property type="protein sequence ID" value="KAH9424949.1"/>
    <property type="molecule type" value="Genomic_DNA"/>
</dbReference>
<feature type="transmembrane region" description="Helical" evidence="1">
    <location>
        <begin position="814"/>
        <end position="833"/>
    </location>
</feature>
<feature type="transmembrane region" description="Helical" evidence="1">
    <location>
        <begin position="749"/>
        <end position="774"/>
    </location>
</feature>
<evidence type="ECO:0000256" key="1">
    <source>
        <dbReference type="SAM" id="Phobius"/>
    </source>
</evidence>
<feature type="transmembrane region" description="Helical" evidence="1">
    <location>
        <begin position="642"/>
        <end position="663"/>
    </location>
</feature>
<feature type="transmembrane region" description="Helical" evidence="1">
    <location>
        <begin position="983"/>
        <end position="1007"/>
    </location>
</feature>
<feature type="transmembrane region" description="Helical" evidence="1">
    <location>
        <begin position="716"/>
        <end position="737"/>
    </location>
</feature>
<feature type="transmembrane region" description="Helical" evidence="1">
    <location>
        <begin position="1226"/>
        <end position="1246"/>
    </location>
</feature>
<name>A0ABQ8JQV1_DERPT</name>
<dbReference type="Proteomes" id="UP000887458">
    <property type="component" value="Unassembled WGS sequence"/>
</dbReference>
<feature type="transmembrane region" description="Helical" evidence="1">
    <location>
        <begin position="459"/>
        <end position="481"/>
    </location>
</feature>
<feature type="transmembrane region" description="Helical" evidence="1">
    <location>
        <begin position="240"/>
        <end position="257"/>
    </location>
</feature>
<feature type="transmembrane region" description="Helical" evidence="1">
    <location>
        <begin position="501"/>
        <end position="523"/>
    </location>
</feature>
<keyword evidence="1" id="KW-0812">Transmembrane</keyword>
<feature type="transmembrane region" description="Helical" evidence="1">
    <location>
        <begin position="616"/>
        <end position="635"/>
    </location>
</feature>
<feature type="transmembrane region" description="Helical" evidence="1">
    <location>
        <begin position="159"/>
        <end position="179"/>
    </location>
</feature>
<feature type="transmembrane region" description="Helical" evidence="1">
    <location>
        <begin position="1125"/>
        <end position="1146"/>
    </location>
</feature>
<feature type="transmembrane region" description="Helical" evidence="1">
    <location>
        <begin position="872"/>
        <end position="890"/>
    </location>
</feature>
<sequence length="1258" mass="151029">MSLIRWFALESIPYKNLDHFGNYLRQTRQIYQCRKINQSCEASLLINKLIWFQILQLIRYGFLYVLPLSEEYRIIMFDIFHLYNMSSTMNLLAIFLTILGIYLLIKLYYQLPPRFSLLIDRIVFKRDYRFFINKNHKQNKNVCDYIRGKLLESIIQNQLFVFFLDLFVLYSLYMGIQFVTSFEHDYFLIIDHNSISSSSTTTTTSVMLTMAKYLQAALKIIILFTNIIVFGCANFMMAHCYMLLIYLFIFMITTFFLKLDQVNMILDKDKFSVLKNQNILNNRRTLSRFLYLHGKTLDHINHISNFQSDLFTGYIIANLPMNLLLIITTFFLRKSEEIVAKGLYFFCTLVIIQHFIGFFFVHLICSIFTVRIHKCSLPLIYWFVHSKFASTRLRLRLCYYIERMHNNKRIGLTLGGTHVISIRFFIQEIIPYKNLDYIQEYLQQQIEISKDQNSNIGRLIWKFIWFQLFILIRYLLLFILPLSDDQRILTYDIFFILDIHYSMNLIGIFLTALGMFLIYKLYIDMPKNIIRLMNIILFSTDGSGNRYFLQQKHKQQNICHFIRKKLLESIIQNQIFLILLFMFILFTINVCYKEILTFIATSSKINYNNDYNSFEFWIQFIKILGFILCSSFNCLTFDLAQYLLAHCYIMCTYIFTFITWTLFLKLDQINLILNRNKTINENHPRYYSRIVNRFIWLHGHTFIHVNHFCNYLSDLFSSYMIANFPMNMLFIVTTFIIENNANKFYSWKFFAFGVIVQQFIGFFIIHLICSLYTIKIHKCSPKLIYCRIHFPLQPLSLRIRTSLYIEKIHNKNQYGIVLARTKVISMIFFIKFITYEMIPYKNVNYMQSYLHYQNEIANNPESEANRLFKRSIWLQMYQLIRYFFLFLLPLNQVQRTLVYDIFFLLGLHSSINSIGMFLTALGMFLSYKLYIEIPENIIRLMNMILFNSNGNGSRYFLQQQHKKQDVCHFIRKRLLESIIQNQLFIVLLFLFALFTIDICVKEILSFIASLQMNYNGDDNLFEFLIRYLKISGFILCSSLNCLIFDLAQYLVAHCYMMVMFIFLFTTWTLWIKLDQINSILDINNIADKKHARYYYSRIVNRFLWLHGHTLVLFNRLCQHQSDLFSAYMIANFPMNMFIIVTTFIINDDKNNKYNQWKFFATCFIFTQFIGFFVLHLLCSMYTIKIHKCSTKLIYCRIHFPLQPLSLRIRTSLYIEKIHTENRYGFILARATLISMFFFIQFLMFYIQSLLLMYDLFNY</sequence>
<reference evidence="2 3" key="2">
    <citation type="journal article" date="2022" name="Mol. Biol. Evol.">
        <title>Comparative Genomics Reveals Insights into the Divergent Evolution of Astigmatic Mites and Household Pest Adaptations.</title>
        <authorList>
            <person name="Xiong Q."/>
            <person name="Wan A.T."/>
            <person name="Liu X."/>
            <person name="Fung C.S."/>
            <person name="Xiao X."/>
            <person name="Malainual N."/>
            <person name="Hou J."/>
            <person name="Wang L."/>
            <person name="Wang M."/>
            <person name="Yang K.Y."/>
            <person name="Cui Y."/>
            <person name="Leung E.L."/>
            <person name="Nong W."/>
            <person name="Shin S.K."/>
            <person name="Au S.W."/>
            <person name="Jeong K.Y."/>
            <person name="Chew F.T."/>
            <person name="Hui J.H."/>
            <person name="Leung T.F."/>
            <person name="Tungtrongchitr A."/>
            <person name="Zhong N."/>
            <person name="Liu Z."/>
            <person name="Tsui S.K."/>
        </authorList>
    </citation>
    <scope>NUCLEOTIDE SEQUENCE [LARGE SCALE GENOMIC DNA]</scope>
    <source>
        <strain evidence="2">Derp</strain>
    </source>
</reference>
<feature type="transmembrane region" description="Helical" evidence="1">
    <location>
        <begin position="910"/>
        <end position="931"/>
    </location>
</feature>
<organism evidence="2 3">
    <name type="scientific">Dermatophagoides pteronyssinus</name>
    <name type="common">European house dust mite</name>
    <dbReference type="NCBI Taxonomy" id="6956"/>
    <lineage>
        <taxon>Eukaryota</taxon>
        <taxon>Metazoa</taxon>
        <taxon>Ecdysozoa</taxon>
        <taxon>Arthropoda</taxon>
        <taxon>Chelicerata</taxon>
        <taxon>Arachnida</taxon>
        <taxon>Acari</taxon>
        <taxon>Acariformes</taxon>
        <taxon>Sarcoptiformes</taxon>
        <taxon>Astigmata</taxon>
        <taxon>Psoroptidia</taxon>
        <taxon>Analgoidea</taxon>
        <taxon>Pyroglyphidae</taxon>
        <taxon>Dermatophagoidinae</taxon>
        <taxon>Dermatophagoides</taxon>
    </lineage>
</organism>